<sequence length="182" mass="21539">MQKLLNWTLNTIRQDESDFSWMEEYRYDWAPLVQSTTSKIISGQTLLVITDKENHWFGDYVISKINSVEYSRPFLPIYLLESAFPNLSTINSTQDIELLEDMLDISYPNGYFIWYIGRGDHPYTKIVYRNDDNFIWMMDDEVQNSFPLRSSDSLRDIKLLQLYKLFNQTIDAVLFGELDLDS</sequence>
<dbReference type="InterPro" id="IPR038381">
    <property type="entry name" value="HobA_sf"/>
</dbReference>
<reference evidence="1" key="1">
    <citation type="submission" date="2016-10" db="EMBL/GenBank/DDBJ databases">
        <authorList>
            <person name="de Groot N.N."/>
        </authorList>
    </citation>
    <scope>NUCLEOTIDE SEQUENCE</scope>
</reference>
<gene>
    <name evidence="1" type="ORF">MNB_SV-6-1609</name>
</gene>
<evidence type="ECO:0000313" key="1">
    <source>
        <dbReference type="EMBL" id="SFV49839.1"/>
    </source>
</evidence>
<dbReference type="Gene3D" id="3.40.50.11670">
    <property type="entry name" value="DNA replication regulator HobA"/>
    <property type="match status" value="1"/>
</dbReference>
<dbReference type="EMBL" id="FPHC01000003">
    <property type="protein sequence ID" value="SFV49839.1"/>
    <property type="molecule type" value="Genomic_DNA"/>
</dbReference>
<dbReference type="Pfam" id="PF12163">
    <property type="entry name" value="HobA"/>
    <property type="match status" value="1"/>
</dbReference>
<organism evidence="1">
    <name type="scientific">hydrothermal vent metagenome</name>
    <dbReference type="NCBI Taxonomy" id="652676"/>
    <lineage>
        <taxon>unclassified sequences</taxon>
        <taxon>metagenomes</taxon>
        <taxon>ecological metagenomes</taxon>
    </lineage>
</organism>
<proteinExistence type="predicted"/>
<dbReference type="InterPro" id="IPR021011">
    <property type="entry name" value="HobA"/>
</dbReference>
<dbReference type="AlphaFoldDB" id="A0A1W1B8I6"/>
<protein>
    <submittedName>
        <fullName evidence="1">DNA replication regulator family</fullName>
    </submittedName>
</protein>
<accession>A0A1W1B8I6</accession>
<name>A0A1W1B8I6_9ZZZZ</name>